<comment type="caution">
    <text evidence="3">The sequence shown here is derived from an EMBL/GenBank/DDBJ whole genome shotgun (WGS) entry which is preliminary data.</text>
</comment>
<dbReference type="Gene3D" id="3.60.110.10">
    <property type="entry name" value="Carbon-nitrogen hydrolase"/>
    <property type="match status" value="1"/>
</dbReference>
<dbReference type="RefSeq" id="WP_167927986.1">
    <property type="nucleotide sequence ID" value="NZ_JAATVY010000025.1"/>
</dbReference>
<evidence type="ECO:0000259" key="2">
    <source>
        <dbReference type="PROSITE" id="PS50263"/>
    </source>
</evidence>
<dbReference type="EMBL" id="JAATVY010000025">
    <property type="protein sequence ID" value="NJC73078.1"/>
    <property type="molecule type" value="Genomic_DNA"/>
</dbReference>
<accession>A0ABX0Y401</accession>
<protein>
    <submittedName>
        <fullName evidence="3">N-carbamoyl-D-amino-acid hydrolase</fullName>
    </submittedName>
</protein>
<evidence type="ECO:0000313" key="3">
    <source>
        <dbReference type="EMBL" id="NJC73078.1"/>
    </source>
</evidence>
<sequence>MRIAVAQVGGIQLSETRRAVVGRLANLLEQAADQRADLVVFPELTLTTFFPRYWYDDAAEADRFFERSMPGDDVAPLFELAADRGVAFYLGYAEIDPRGRRFNTSILVDRSGRIVGKYRKIHLPGHAERLDDVPAQHAEKRYFEVGDLGFGVFDVDGVKVGMCLCNDRRWPEVYRCLSLQGAEVVVLGYNTPVFVPGWQEEPHAKMFTHLLSLQAGAYQNSVWVAAAAKCGYEDGHHMIGGSAIVAPSGEIVAKARSEGEELIVADVDLGLSEIYRTSVFNFAAHRRPEHYRLIVDRVGRGEPVPVSFDQPPVTTAARRDA</sequence>
<reference evidence="3 4" key="1">
    <citation type="submission" date="2020-03" db="EMBL/GenBank/DDBJ databases">
        <title>WGS of the type strain of Planosporangium spp.</title>
        <authorList>
            <person name="Thawai C."/>
        </authorList>
    </citation>
    <scope>NUCLEOTIDE SEQUENCE [LARGE SCALE GENOMIC DNA]</scope>
    <source>
        <strain evidence="3 4">TBRC 5610</strain>
    </source>
</reference>
<dbReference type="SUPFAM" id="SSF56317">
    <property type="entry name" value="Carbon-nitrogen hydrolase"/>
    <property type="match status" value="1"/>
</dbReference>
<feature type="domain" description="CN hydrolase" evidence="2">
    <location>
        <begin position="1"/>
        <end position="269"/>
    </location>
</feature>
<proteinExistence type="predicted"/>
<gene>
    <name evidence="3" type="ORF">HC031_25665</name>
</gene>
<dbReference type="PANTHER" id="PTHR43674">
    <property type="entry name" value="NITRILASE C965.09-RELATED"/>
    <property type="match status" value="1"/>
</dbReference>
<dbReference type="Pfam" id="PF00795">
    <property type="entry name" value="CN_hydrolase"/>
    <property type="match status" value="1"/>
</dbReference>
<evidence type="ECO:0000256" key="1">
    <source>
        <dbReference type="ARBA" id="ARBA00022801"/>
    </source>
</evidence>
<dbReference type="GO" id="GO:0016787">
    <property type="term" value="F:hydrolase activity"/>
    <property type="evidence" value="ECO:0007669"/>
    <property type="project" value="UniProtKB-KW"/>
</dbReference>
<dbReference type="PROSITE" id="PS50263">
    <property type="entry name" value="CN_HYDROLASE"/>
    <property type="match status" value="1"/>
</dbReference>
<name>A0ABX0Y401_9ACTN</name>
<dbReference type="Proteomes" id="UP000722989">
    <property type="component" value="Unassembled WGS sequence"/>
</dbReference>
<organism evidence="3 4">
    <name type="scientific">Planosporangium thailandense</name>
    <dbReference type="NCBI Taxonomy" id="765197"/>
    <lineage>
        <taxon>Bacteria</taxon>
        <taxon>Bacillati</taxon>
        <taxon>Actinomycetota</taxon>
        <taxon>Actinomycetes</taxon>
        <taxon>Micromonosporales</taxon>
        <taxon>Micromonosporaceae</taxon>
        <taxon>Planosporangium</taxon>
    </lineage>
</organism>
<dbReference type="InterPro" id="IPR050345">
    <property type="entry name" value="Aliph_Amidase/BUP"/>
</dbReference>
<dbReference type="PANTHER" id="PTHR43674:SF12">
    <property type="entry name" value="NITRILASE C965.09-RELATED"/>
    <property type="match status" value="1"/>
</dbReference>
<dbReference type="InterPro" id="IPR036526">
    <property type="entry name" value="C-N_Hydrolase_sf"/>
</dbReference>
<keyword evidence="1 3" id="KW-0378">Hydrolase</keyword>
<keyword evidence="4" id="KW-1185">Reference proteome</keyword>
<dbReference type="CDD" id="cd07569">
    <property type="entry name" value="DCase"/>
    <property type="match status" value="1"/>
</dbReference>
<dbReference type="InterPro" id="IPR003010">
    <property type="entry name" value="C-N_Hydrolase"/>
</dbReference>
<evidence type="ECO:0000313" key="4">
    <source>
        <dbReference type="Proteomes" id="UP000722989"/>
    </source>
</evidence>